<evidence type="ECO:0000313" key="2">
    <source>
        <dbReference type="Proteomes" id="UP000799754"/>
    </source>
</evidence>
<reference evidence="1" key="1">
    <citation type="journal article" date="2020" name="Stud. Mycol.">
        <title>101 Dothideomycetes genomes: a test case for predicting lifestyles and emergence of pathogens.</title>
        <authorList>
            <person name="Haridas S."/>
            <person name="Albert R."/>
            <person name="Binder M."/>
            <person name="Bloem J."/>
            <person name="Labutti K."/>
            <person name="Salamov A."/>
            <person name="Andreopoulos B."/>
            <person name="Baker S."/>
            <person name="Barry K."/>
            <person name="Bills G."/>
            <person name="Bluhm B."/>
            <person name="Cannon C."/>
            <person name="Castanera R."/>
            <person name="Culley D."/>
            <person name="Daum C."/>
            <person name="Ezra D."/>
            <person name="Gonzalez J."/>
            <person name="Henrissat B."/>
            <person name="Kuo A."/>
            <person name="Liang C."/>
            <person name="Lipzen A."/>
            <person name="Lutzoni F."/>
            <person name="Magnuson J."/>
            <person name="Mondo S."/>
            <person name="Nolan M."/>
            <person name="Ohm R."/>
            <person name="Pangilinan J."/>
            <person name="Park H.-J."/>
            <person name="Ramirez L."/>
            <person name="Alfaro M."/>
            <person name="Sun H."/>
            <person name="Tritt A."/>
            <person name="Yoshinaga Y."/>
            <person name="Zwiers L.-H."/>
            <person name="Turgeon B."/>
            <person name="Goodwin S."/>
            <person name="Spatafora J."/>
            <person name="Crous P."/>
            <person name="Grigoriev I."/>
        </authorList>
    </citation>
    <scope>NUCLEOTIDE SEQUENCE</scope>
    <source>
        <strain evidence="1">CBS 525.71</strain>
    </source>
</reference>
<name>A0ACB6RN83_9PLEO</name>
<accession>A0ACB6RN83</accession>
<gene>
    <name evidence="1" type="ORF">BU25DRAFT_376896</name>
</gene>
<organism evidence="1 2">
    <name type="scientific">Macroventuria anomochaeta</name>
    <dbReference type="NCBI Taxonomy" id="301207"/>
    <lineage>
        <taxon>Eukaryota</taxon>
        <taxon>Fungi</taxon>
        <taxon>Dikarya</taxon>
        <taxon>Ascomycota</taxon>
        <taxon>Pezizomycotina</taxon>
        <taxon>Dothideomycetes</taxon>
        <taxon>Pleosporomycetidae</taxon>
        <taxon>Pleosporales</taxon>
        <taxon>Pleosporineae</taxon>
        <taxon>Didymellaceae</taxon>
        <taxon>Macroventuria</taxon>
    </lineage>
</organism>
<sequence>MGMTTLLWTDICHGQDDESRCSHCEGDLTIEDAEKGASDGCPLCAIAMACLELVSPWYRREEFKRIHFTQGINVVLVPYNKHNVRLEILWYNERLRSDSLPGIISTLKDNIPLRILPTTTSSDSTFSTVRQWLTDCLENHQECQDTVFSDHETSLKQVRFLRLTNDKAFLVHNTLPVRYVCLSYCWGAKANMPKLTKANLAARQVDGVDISTLPRTFRDAIEICRRFEVEYLWIDGLCIIQDDADDWRTQSALMADIYEHGYFTVAASKGRNPDDGCFSNNIYGLPDFPTVHVVPLLERAWVYQEMCLSPRTVHYGHHEIYWHCRKHDKRQSTTAPLLLDTESQLTTTFEHRLRRSWHQMVMAYTNRKLTFPSDGLPAFGAMAKKQLNARTADQYLAGLWKNTLLFDLGWNYHMKMKINKTAVPHVPTWSWARFRGPIKWNSWREDMRFNNVKVLETVYVTRGPVVSGMIEKAAIILKAPLIRLCDMRTYYDSSNDDDVTDDLFADQLEPSPSSPLKHEMLYHDCDWDVYRLNNDEYDTKTYALPLAYEKEMFDRMGMYTPPYLH</sequence>
<protein>
    <submittedName>
        <fullName evidence="1">HET-domain-containing protein</fullName>
    </submittedName>
</protein>
<keyword evidence="2" id="KW-1185">Reference proteome</keyword>
<comment type="caution">
    <text evidence="1">The sequence shown here is derived from an EMBL/GenBank/DDBJ whole genome shotgun (WGS) entry which is preliminary data.</text>
</comment>
<dbReference type="Proteomes" id="UP000799754">
    <property type="component" value="Unassembled WGS sequence"/>
</dbReference>
<proteinExistence type="predicted"/>
<dbReference type="EMBL" id="MU006741">
    <property type="protein sequence ID" value="KAF2622855.1"/>
    <property type="molecule type" value="Genomic_DNA"/>
</dbReference>
<evidence type="ECO:0000313" key="1">
    <source>
        <dbReference type="EMBL" id="KAF2622855.1"/>
    </source>
</evidence>
<feature type="non-terminal residue" evidence="1">
    <location>
        <position position="565"/>
    </location>
</feature>